<gene>
    <name evidence="1" type="ORF">G0Q06_00760</name>
</gene>
<organism evidence="1 2">
    <name type="scientific">Oceanipulchritudo coccoides</name>
    <dbReference type="NCBI Taxonomy" id="2706888"/>
    <lineage>
        <taxon>Bacteria</taxon>
        <taxon>Pseudomonadati</taxon>
        <taxon>Verrucomicrobiota</taxon>
        <taxon>Opitutia</taxon>
        <taxon>Puniceicoccales</taxon>
        <taxon>Oceanipulchritudinaceae</taxon>
        <taxon>Oceanipulchritudo</taxon>
    </lineage>
</organism>
<dbReference type="Proteomes" id="UP000478417">
    <property type="component" value="Unassembled WGS sequence"/>
</dbReference>
<name>A0A6B2LYH9_9BACT</name>
<proteinExistence type="predicted"/>
<dbReference type="RefSeq" id="WP_163961475.1">
    <property type="nucleotide sequence ID" value="NZ_JAAGNX010000001.1"/>
</dbReference>
<evidence type="ECO:0000313" key="1">
    <source>
        <dbReference type="EMBL" id="NDV60974.1"/>
    </source>
</evidence>
<keyword evidence="2" id="KW-1185">Reference proteome</keyword>
<reference evidence="1 2" key="1">
    <citation type="submission" date="2020-02" db="EMBL/GenBank/DDBJ databases">
        <title>Albibacoteraceae fam. nov., the first described family within the subdivision 4 Verrucomicrobia.</title>
        <authorList>
            <person name="Xi F."/>
        </authorList>
    </citation>
    <scope>NUCLEOTIDE SEQUENCE [LARGE SCALE GENOMIC DNA]</scope>
    <source>
        <strain evidence="1 2">CK1056</strain>
    </source>
</reference>
<dbReference type="AlphaFoldDB" id="A0A6B2LYH9"/>
<dbReference type="EMBL" id="JAAGNX010000001">
    <property type="protein sequence ID" value="NDV60974.1"/>
    <property type="molecule type" value="Genomic_DNA"/>
</dbReference>
<comment type="caution">
    <text evidence="1">The sequence shown here is derived from an EMBL/GenBank/DDBJ whole genome shotgun (WGS) entry which is preliminary data.</text>
</comment>
<protein>
    <submittedName>
        <fullName evidence="1">Uncharacterized protein</fullName>
    </submittedName>
</protein>
<sequence>MATRQRYQEHLRRLLALSERGQDEELCPVFATFTARGDTSPAPDTFKAIFAKITRRGGTWGRVFEGGGDSPERLHVHSVVTGLTCRELLEIGRKTGRTDAQEITRTPEKVVSYMLKNLYGEGLTGRRVAFSQGVPRAQASAQTQAERALVSQALGGIDLATAFGPKWNQLTGRAQALAPVGMENTPQGRKKAIRSFVCLGWDAGPVFERWGDPDFWQWWQAETEGRFRVELARLMGMKRASEKSEDSPAGPCVRISDSGHYEISTKTLKDHGGKALSLDTGLKGVNTTLMASTSAQYLKSSFAALRNWIDSLGIRTSKGRIAEYSRFLEDYTTSLENDSLDAFFSRWKPGICLCFLQEIYDLIFIYEGLGDRNDLGLISRLERVISGNSFYSDDGAKTEGRDFSFELFVASIFAKQGINLTLDSESDVTLRHIGLSIFVEAKNLGSLQRIGRNTNNAKKQIMKRIKQELVPANCRGLIALNCTKLLNPEFLFYEIKDKSPEAVASDMLFKFASERRNNLVKHLEGRVIAIILVFGSVFLNFNSPCYGHQISVLLQPALSRSNQSLLKGIFPNQ</sequence>
<accession>A0A6B2LYH9</accession>
<evidence type="ECO:0000313" key="2">
    <source>
        <dbReference type="Proteomes" id="UP000478417"/>
    </source>
</evidence>